<dbReference type="SUPFAM" id="SSF52540">
    <property type="entry name" value="P-loop containing nucleoside triphosphate hydrolases"/>
    <property type="match status" value="1"/>
</dbReference>
<dbReference type="InterPro" id="IPR036390">
    <property type="entry name" value="WH_DNA-bd_sf"/>
</dbReference>
<keyword evidence="3" id="KW-0963">Cytoplasm</keyword>
<comment type="subcellular location">
    <subcellularLocation>
        <location evidence="1">Cytoplasm</location>
    </subcellularLocation>
</comment>
<dbReference type="InterPro" id="IPR036388">
    <property type="entry name" value="WH-like_DNA-bd_sf"/>
</dbReference>
<keyword evidence="6" id="KW-0342">GTP-binding</keyword>
<dbReference type="Pfam" id="PF09107">
    <property type="entry name" value="WHD_3rd_SelB"/>
    <property type="match status" value="1"/>
</dbReference>
<dbReference type="GO" id="GO:0003746">
    <property type="term" value="F:translation elongation factor activity"/>
    <property type="evidence" value="ECO:0007669"/>
    <property type="project" value="UniProtKB-KW"/>
</dbReference>
<sequence>MRDLILGTAGHIDHGKTSLVKALTGIDCDRLPEEKARGITIDIGFAHLELGAVRLGIVDVPGHERFVKNMLAGATGIDLALLVVAADDSVMPQTREHLEILKLLRVRYGLIALTKADLVDETTREVVGLELRELVQGSFLEHAPIVHTSAHTGLGIAELRAALAGLCATVQQRTGAEWVRLPIDRAFVVQGHGTVVTGSIVSGSVATGDELEWHKGDGTSERVRVRGLNNHGRPVEAVRRGQRAAVNLAGVPHEAVRRGQELARPGYLAASKVVTVRLTVPADGPHAIKHRLPVRLHVGTAEVMATVSLLDCDTVPPGQWGLAQLFLEDPVTVVWGQPFVVRDSSAERTLGGGQVLQPSAAKVRRRHTEAIEQIERLWSDAPETRALATAWFAEFHGLTPDDLVRAAGAEPEHVELLVSGLISAGKLTPITLAANHTLLVHPDRIAELETRILGTLAVLHADHPLVTNHDRQKVLARLDYVGDEQLLQAVTDRLIRAKKVVGDARRIARADFKPKLSANQRKLKDKIVDAHAASGFTPPEPKEFANQAGGNAAALGDIFEVACAEGFLVRITSEFYLSAEAEAEMRRRVTERLTGGPGATVAEIRDLLGTTRKYAVPVCEYLDRIGLTRRAGDLRVLVR</sequence>
<comment type="function">
    <text evidence="7">Translation factor necessary for the incorporation of selenocysteine into proteins. It probably replaces EF-Tu for the insertion of selenocysteine directed by the UGA codon. SelB binds GTP and GDP.</text>
</comment>
<dbReference type="InterPro" id="IPR027417">
    <property type="entry name" value="P-loop_NTPase"/>
</dbReference>
<evidence type="ECO:0000259" key="9">
    <source>
        <dbReference type="PROSITE" id="PS51722"/>
    </source>
</evidence>
<dbReference type="Gene3D" id="1.10.10.10">
    <property type="entry name" value="Winged helix-like DNA-binding domain superfamily/Winged helix DNA-binding domain"/>
    <property type="match status" value="1"/>
</dbReference>
<feature type="domain" description="Tr-type G" evidence="9">
    <location>
        <begin position="1"/>
        <end position="171"/>
    </location>
</feature>
<dbReference type="InterPro" id="IPR000795">
    <property type="entry name" value="T_Tr_GTP-bd_dom"/>
</dbReference>
<dbReference type="GO" id="GO:0003924">
    <property type="term" value="F:GTPase activity"/>
    <property type="evidence" value="ECO:0007669"/>
    <property type="project" value="InterPro"/>
</dbReference>
<organism evidence="10 11">
    <name type="scientific">Gemmata obscuriglobus</name>
    <dbReference type="NCBI Taxonomy" id="114"/>
    <lineage>
        <taxon>Bacteria</taxon>
        <taxon>Pseudomonadati</taxon>
        <taxon>Planctomycetota</taxon>
        <taxon>Planctomycetia</taxon>
        <taxon>Gemmatales</taxon>
        <taxon>Gemmataceae</taxon>
        <taxon>Gemmata</taxon>
    </lineage>
</organism>
<dbReference type="InterPro" id="IPR057335">
    <property type="entry name" value="Beta-barrel_SelB"/>
</dbReference>
<evidence type="ECO:0000256" key="3">
    <source>
        <dbReference type="ARBA" id="ARBA00022490"/>
    </source>
</evidence>
<name>A0A2Z3H2N2_9BACT</name>
<dbReference type="InterPro" id="IPR004535">
    <property type="entry name" value="Transl_elong_SelB"/>
</dbReference>
<gene>
    <name evidence="10" type="primary">selB</name>
    <name evidence="10" type="ORF">C1280_17405</name>
</gene>
<dbReference type="Pfam" id="PF03144">
    <property type="entry name" value="GTP_EFTU_D2"/>
    <property type="match status" value="1"/>
</dbReference>
<dbReference type="InterPro" id="IPR005225">
    <property type="entry name" value="Small_GTP-bd"/>
</dbReference>
<dbReference type="GO" id="GO:0005829">
    <property type="term" value="C:cytosol"/>
    <property type="evidence" value="ECO:0007669"/>
    <property type="project" value="TreeGrafter"/>
</dbReference>
<keyword evidence="4" id="KW-0547">Nucleotide-binding</keyword>
<dbReference type="InterPro" id="IPR015191">
    <property type="entry name" value="SelB_WHD4"/>
</dbReference>
<evidence type="ECO:0000256" key="7">
    <source>
        <dbReference type="ARBA" id="ARBA00025526"/>
    </source>
</evidence>
<dbReference type="InterPro" id="IPR004161">
    <property type="entry name" value="EFTu-like_2"/>
</dbReference>
<evidence type="ECO:0000313" key="11">
    <source>
        <dbReference type="Proteomes" id="UP000245802"/>
    </source>
</evidence>
<dbReference type="KEGG" id="gog:C1280_17405"/>
<dbReference type="GO" id="GO:0003723">
    <property type="term" value="F:RNA binding"/>
    <property type="evidence" value="ECO:0007669"/>
    <property type="project" value="InterPro"/>
</dbReference>
<dbReference type="RefSeq" id="WP_010044509.1">
    <property type="nucleotide sequence ID" value="NZ_CP025958.1"/>
</dbReference>
<evidence type="ECO:0000256" key="4">
    <source>
        <dbReference type="ARBA" id="ARBA00022741"/>
    </source>
</evidence>
<dbReference type="Pfam" id="PF25461">
    <property type="entry name" value="Beta-barrel_SelB"/>
    <property type="match status" value="1"/>
</dbReference>
<dbReference type="Gene3D" id="3.40.50.300">
    <property type="entry name" value="P-loop containing nucleotide triphosphate hydrolases"/>
    <property type="match status" value="1"/>
</dbReference>
<dbReference type="Gene3D" id="1.10.10.2770">
    <property type="match status" value="1"/>
</dbReference>
<keyword evidence="11" id="KW-1185">Reference proteome</keyword>
<dbReference type="SUPFAM" id="SSF50465">
    <property type="entry name" value="EF-Tu/eEF-1alpha/eIF2-gamma C-terminal domain"/>
    <property type="match status" value="1"/>
</dbReference>
<dbReference type="GO" id="GO:0001514">
    <property type="term" value="P:selenocysteine incorporation"/>
    <property type="evidence" value="ECO:0007669"/>
    <property type="project" value="InterPro"/>
</dbReference>
<dbReference type="AlphaFoldDB" id="A0A2Z3H2N2"/>
<proteinExistence type="predicted"/>
<dbReference type="InterPro" id="IPR009001">
    <property type="entry name" value="Transl_elong_EF1A/Init_IF2_C"/>
</dbReference>
<keyword evidence="5" id="KW-0648">Protein biosynthesis</keyword>
<dbReference type="NCBIfam" id="TIGR00475">
    <property type="entry name" value="selB"/>
    <property type="match status" value="1"/>
</dbReference>
<dbReference type="Proteomes" id="UP000245802">
    <property type="component" value="Chromosome"/>
</dbReference>
<dbReference type="Gene3D" id="2.40.30.10">
    <property type="entry name" value="Translation factors"/>
    <property type="match status" value="1"/>
</dbReference>
<evidence type="ECO:0000313" key="10">
    <source>
        <dbReference type="EMBL" id="AWM38582.1"/>
    </source>
</evidence>
<dbReference type="PANTHER" id="PTHR43721">
    <property type="entry name" value="ELONGATION FACTOR TU-RELATED"/>
    <property type="match status" value="1"/>
</dbReference>
<dbReference type="InterPro" id="IPR031157">
    <property type="entry name" value="G_TR_CS"/>
</dbReference>
<dbReference type="InterPro" id="IPR050055">
    <property type="entry name" value="EF-Tu_GTPase"/>
</dbReference>
<keyword evidence="10" id="KW-0251">Elongation factor</keyword>
<dbReference type="GO" id="GO:0005525">
    <property type="term" value="F:GTP binding"/>
    <property type="evidence" value="ECO:0007669"/>
    <property type="project" value="UniProtKB-KW"/>
</dbReference>
<evidence type="ECO:0000256" key="1">
    <source>
        <dbReference type="ARBA" id="ARBA00004496"/>
    </source>
</evidence>
<evidence type="ECO:0000256" key="2">
    <source>
        <dbReference type="ARBA" id="ARBA00015953"/>
    </source>
</evidence>
<dbReference type="CDD" id="cd15491">
    <property type="entry name" value="selB_III"/>
    <property type="match status" value="1"/>
</dbReference>
<dbReference type="InterPro" id="IPR009000">
    <property type="entry name" value="Transl_B-barrel_sf"/>
</dbReference>
<evidence type="ECO:0000256" key="6">
    <source>
        <dbReference type="ARBA" id="ARBA00023134"/>
    </source>
</evidence>
<reference evidence="10 11" key="1">
    <citation type="submission" date="2018-01" db="EMBL/GenBank/DDBJ databases">
        <title>G. obscuriglobus.</title>
        <authorList>
            <person name="Franke J."/>
            <person name="Blomberg W."/>
            <person name="Selmecki A."/>
        </authorList>
    </citation>
    <scope>NUCLEOTIDE SEQUENCE [LARGE SCALE GENOMIC DNA]</scope>
    <source>
        <strain evidence="10 11">DSM 5831</strain>
    </source>
</reference>
<dbReference type="SUPFAM" id="SSF50447">
    <property type="entry name" value="Translation proteins"/>
    <property type="match status" value="1"/>
</dbReference>
<dbReference type="NCBIfam" id="TIGR00231">
    <property type="entry name" value="small_GTP"/>
    <property type="match status" value="1"/>
</dbReference>
<accession>A0A2Z3H2N2</accession>
<evidence type="ECO:0000256" key="8">
    <source>
        <dbReference type="ARBA" id="ARBA00031615"/>
    </source>
</evidence>
<dbReference type="OrthoDB" id="9804504at2"/>
<dbReference type="Pfam" id="PF00009">
    <property type="entry name" value="GTP_EFTU"/>
    <property type="match status" value="1"/>
</dbReference>
<dbReference type="PROSITE" id="PS51722">
    <property type="entry name" value="G_TR_2"/>
    <property type="match status" value="1"/>
</dbReference>
<dbReference type="SUPFAM" id="SSF46785">
    <property type="entry name" value="Winged helix' DNA-binding domain"/>
    <property type="match status" value="2"/>
</dbReference>
<dbReference type="PROSITE" id="PS00301">
    <property type="entry name" value="G_TR_1"/>
    <property type="match status" value="1"/>
</dbReference>
<dbReference type="CDD" id="cd04171">
    <property type="entry name" value="SelB"/>
    <property type="match status" value="1"/>
</dbReference>
<evidence type="ECO:0000256" key="5">
    <source>
        <dbReference type="ARBA" id="ARBA00022917"/>
    </source>
</evidence>
<dbReference type="PANTHER" id="PTHR43721:SF22">
    <property type="entry name" value="ELONGATION FACTOR TU, MITOCHONDRIAL"/>
    <property type="match status" value="1"/>
</dbReference>
<protein>
    <recommendedName>
        <fullName evidence="2">Selenocysteine-specific elongation factor</fullName>
    </recommendedName>
    <alternativeName>
        <fullName evidence="8">SelB translation factor</fullName>
    </alternativeName>
</protein>
<dbReference type="EMBL" id="CP025958">
    <property type="protein sequence ID" value="AWM38582.1"/>
    <property type="molecule type" value="Genomic_DNA"/>
</dbReference>